<sequence>MVKHANKIKSFTLTEMMVVLVISAIVVGLAFTILSIVQKNMVSIEQNYSYATELTQLEVALTADMNSCTQVAWIAKEDKLQFSSPVATRSYRFYQDSIVSDINTFKVAVKEKSFFLEGKDVASGSIDAIKLEFDKTTKEYCIFVYRKNDPAIHF</sequence>
<dbReference type="OrthoDB" id="1189466at2"/>
<keyword evidence="3" id="KW-1185">Reference proteome</keyword>
<comment type="caution">
    <text evidence="2">The sequence shown here is derived from an EMBL/GenBank/DDBJ whole genome shotgun (WGS) entry which is preliminary data.</text>
</comment>
<dbReference type="Pfam" id="PF07963">
    <property type="entry name" value="N_methyl"/>
    <property type="match status" value="1"/>
</dbReference>
<keyword evidence="1" id="KW-0472">Membrane</keyword>
<protein>
    <submittedName>
        <fullName evidence="2">Prepilin-type N-terminal cleavage/methylation domain-containing protein</fullName>
    </submittedName>
</protein>
<keyword evidence="1" id="KW-1133">Transmembrane helix</keyword>
<evidence type="ECO:0000313" key="2">
    <source>
        <dbReference type="EMBL" id="RZS98810.1"/>
    </source>
</evidence>
<dbReference type="InterPro" id="IPR012902">
    <property type="entry name" value="N_methyl_site"/>
</dbReference>
<dbReference type="EMBL" id="SGXE01000001">
    <property type="protein sequence ID" value="RZS98810.1"/>
    <property type="molecule type" value="Genomic_DNA"/>
</dbReference>
<evidence type="ECO:0000313" key="3">
    <source>
        <dbReference type="Proteomes" id="UP000292262"/>
    </source>
</evidence>
<name>A0A4Q7PGE1_9FLAO</name>
<dbReference type="Proteomes" id="UP000292262">
    <property type="component" value="Unassembled WGS sequence"/>
</dbReference>
<organism evidence="2 3">
    <name type="scientific">Aquimarina brevivitae</name>
    <dbReference type="NCBI Taxonomy" id="323412"/>
    <lineage>
        <taxon>Bacteria</taxon>
        <taxon>Pseudomonadati</taxon>
        <taxon>Bacteroidota</taxon>
        <taxon>Flavobacteriia</taxon>
        <taxon>Flavobacteriales</taxon>
        <taxon>Flavobacteriaceae</taxon>
        <taxon>Aquimarina</taxon>
    </lineage>
</organism>
<accession>A0A4Q7PGE1</accession>
<dbReference type="AlphaFoldDB" id="A0A4Q7PGE1"/>
<dbReference type="RefSeq" id="WP_130284690.1">
    <property type="nucleotide sequence ID" value="NZ_SGXE01000001.1"/>
</dbReference>
<gene>
    <name evidence="2" type="ORF">EV197_0010</name>
</gene>
<evidence type="ECO:0000256" key="1">
    <source>
        <dbReference type="SAM" id="Phobius"/>
    </source>
</evidence>
<reference evidence="2 3" key="1">
    <citation type="submission" date="2019-02" db="EMBL/GenBank/DDBJ databases">
        <title>Genomic Encyclopedia of Type Strains, Phase IV (KMG-IV): sequencing the most valuable type-strain genomes for metagenomic binning, comparative biology and taxonomic classification.</title>
        <authorList>
            <person name="Goeker M."/>
        </authorList>
    </citation>
    <scope>NUCLEOTIDE SEQUENCE [LARGE SCALE GENOMIC DNA]</scope>
    <source>
        <strain evidence="2 3">DSM 17196</strain>
    </source>
</reference>
<keyword evidence="1" id="KW-0812">Transmembrane</keyword>
<dbReference type="NCBIfam" id="TIGR02532">
    <property type="entry name" value="IV_pilin_GFxxxE"/>
    <property type="match status" value="1"/>
</dbReference>
<proteinExistence type="predicted"/>
<feature type="transmembrane region" description="Helical" evidence="1">
    <location>
        <begin position="16"/>
        <end position="37"/>
    </location>
</feature>